<feature type="coiled-coil region" evidence="1">
    <location>
        <begin position="78"/>
        <end position="105"/>
    </location>
</feature>
<keyword evidence="6" id="KW-1185">Reference proteome</keyword>
<reference evidence="4 6" key="1">
    <citation type="submission" date="2020-09" db="EMBL/GenBank/DDBJ databases">
        <title>Draft Genomes of Bacterial Isolates from North Pond Shallow Sediments.</title>
        <authorList>
            <person name="Kiel Reese B."/>
            <person name="Mullis M."/>
            <person name="Weisend R.E."/>
        </authorList>
    </citation>
    <scope>NUCLEOTIDE SEQUENCE</scope>
    <source>
        <strain evidence="4">KJE-2</strain>
        <strain evidence="3 6">KJE-3</strain>
    </source>
</reference>
<dbReference type="Proteomes" id="UP000621390">
    <property type="component" value="Unassembled WGS sequence"/>
</dbReference>
<evidence type="ECO:0000313" key="3">
    <source>
        <dbReference type="EMBL" id="MBJ7266362.1"/>
    </source>
</evidence>
<accession>A0A8I1GBZ2</accession>
<dbReference type="AlphaFoldDB" id="A0A8I1GBZ2"/>
<name>A0A8I1GBZ2_9GAMM</name>
<comment type="caution">
    <text evidence="4">The sequence shown here is derived from an EMBL/GenBank/DDBJ whole genome shotgun (WGS) entry which is preliminary data.</text>
</comment>
<evidence type="ECO:0000256" key="1">
    <source>
        <dbReference type="SAM" id="Coils"/>
    </source>
</evidence>
<evidence type="ECO:0000313" key="5">
    <source>
        <dbReference type="Proteomes" id="UP000621390"/>
    </source>
</evidence>
<sequence>MNKEKSLNDKQVEQHQRQLGSGAGQSRFKDQQLNVEQAEKEVNSCLNYGGVFHDGGHTTKKLELAYKQGDLQCEISHMRRFANALNKLAESLEEQELLYEQASET</sequence>
<evidence type="ECO:0000256" key="2">
    <source>
        <dbReference type="SAM" id="MobiDB-lite"/>
    </source>
</evidence>
<organism evidence="4 5">
    <name type="scientific">Idiomarina abyssalis</name>
    <dbReference type="NCBI Taxonomy" id="86102"/>
    <lineage>
        <taxon>Bacteria</taxon>
        <taxon>Pseudomonadati</taxon>
        <taxon>Pseudomonadota</taxon>
        <taxon>Gammaproteobacteria</taxon>
        <taxon>Alteromonadales</taxon>
        <taxon>Idiomarinaceae</taxon>
        <taxon>Idiomarina</taxon>
    </lineage>
</organism>
<evidence type="ECO:0000313" key="6">
    <source>
        <dbReference type="Proteomes" id="UP000655994"/>
    </source>
</evidence>
<feature type="compositionally biased region" description="Basic and acidic residues" evidence="2">
    <location>
        <begin position="1"/>
        <end position="16"/>
    </location>
</feature>
<dbReference type="EMBL" id="JAEMOS010000014">
    <property type="protein sequence ID" value="MBJ7266362.1"/>
    <property type="molecule type" value="Genomic_DNA"/>
</dbReference>
<keyword evidence="1" id="KW-0175">Coiled coil</keyword>
<dbReference type="EMBL" id="JAEMOP010000009">
    <property type="protein sequence ID" value="MBJ7316919.1"/>
    <property type="molecule type" value="Genomic_DNA"/>
</dbReference>
<protein>
    <submittedName>
        <fullName evidence="4">Uncharacterized protein</fullName>
    </submittedName>
</protein>
<dbReference type="Proteomes" id="UP000655994">
    <property type="component" value="Unassembled WGS sequence"/>
</dbReference>
<feature type="region of interest" description="Disordered" evidence="2">
    <location>
        <begin position="1"/>
        <end position="32"/>
    </location>
</feature>
<evidence type="ECO:0000313" key="4">
    <source>
        <dbReference type="EMBL" id="MBJ7316919.1"/>
    </source>
</evidence>
<gene>
    <name evidence="3" type="ORF">JHC10_05310</name>
    <name evidence="4" type="ORF">JHC11_13060</name>
</gene>
<proteinExistence type="predicted"/>
<dbReference type="RefSeq" id="WP_199494079.1">
    <property type="nucleotide sequence ID" value="NZ_JAEMOP010000009.1"/>
</dbReference>